<dbReference type="PANTHER" id="PTHR33337:SF40">
    <property type="entry name" value="CENP-V_GFA DOMAIN-CONTAINING PROTEIN-RELATED"/>
    <property type="match status" value="1"/>
</dbReference>
<evidence type="ECO:0000313" key="8">
    <source>
        <dbReference type="Proteomes" id="UP000243723"/>
    </source>
</evidence>
<evidence type="ECO:0000256" key="4">
    <source>
        <dbReference type="ARBA" id="ARBA00023239"/>
    </source>
</evidence>
<comment type="similarity">
    <text evidence="1">Belongs to the Gfa family.</text>
</comment>
<dbReference type="InterPro" id="IPR011057">
    <property type="entry name" value="Mss4-like_sf"/>
</dbReference>
<dbReference type="OrthoDB" id="6329284at2759"/>
<dbReference type="Pfam" id="PF04828">
    <property type="entry name" value="GFA"/>
    <property type="match status" value="1"/>
</dbReference>
<protein>
    <recommendedName>
        <fullName evidence="6">CENP-V/GFA domain-containing protein</fullName>
    </recommendedName>
</protein>
<dbReference type="GO" id="GO:0046872">
    <property type="term" value="F:metal ion binding"/>
    <property type="evidence" value="ECO:0007669"/>
    <property type="project" value="UniProtKB-KW"/>
</dbReference>
<accession>A0A2P7YDA2</accession>
<dbReference type="PROSITE" id="PS51891">
    <property type="entry name" value="CENP_V_GFA"/>
    <property type="match status" value="1"/>
</dbReference>
<evidence type="ECO:0000313" key="7">
    <source>
        <dbReference type="EMBL" id="PSK33925.1"/>
    </source>
</evidence>
<dbReference type="AlphaFoldDB" id="A0A2P7YDA2"/>
<dbReference type="STRING" id="40998.A0A2P7YDA2"/>
<keyword evidence="8" id="KW-1185">Reference proteome</keyword>
<dbReference type="SUPFAM" id="SSF51316">
    <property type="entry name" value="Mss4-like"/>
    <property type="match status" value="1"/>
</dbReference>
<keyword evidence="4" id="KW-0456">Lyase</keyword>
<evidence type="ECO:0000256" key="1">
    <source>
        <dbReference type="ARBA" id="ARBA00005495"/>
    </source>
</evidence>
<keyword evidence="2" id="KW-0479">Metal-binding</keyword>
<comment type="caution">
    <text evidence="7">The sequence shown here is derived from an EMBL/GenBank/DDBJ whole genome shotgun (WGS) entry which is preliminary data.</text>
</comment>
<gene>
    <name evidence="7" type="ORF">B9Z65_8251</name>
</gene>
<dbReference type="Proteomes" id="UP000243723">
    <property type="component" value="Unassembled WGS sequence"/>
</dbReference>
<dbReference type="InterPro" id="IPR006913">
    <property type="entry name" value="CENP-V/GFA"/>
</dbReference>
<dbReference type="EMBL" id="NHZQ01000447">
    <property type="protein sequence ID" value="PSK33925.1"/>
    <property type="molecule type" value="Genomic_DNA"/>
</dbReference>
<evidence type="ECO:0000259" key="6">
    <source>
        <dbReference type="PROSITE" id="PS51891"/>
    </source>
</evidence>
<sequence>MSQSEQPIRITGGCNCGALRYDFTFPPHTEIPLKDNYACLCTLCRKFTGAVVPRLLSVYTSWSNIRLYHHAPEFRMYTTHVLDGFTGHRGFCGNCGSSMGTHHDPIDNIQGFTIFLGTVDEEVLVGKVIGEEEGKYGARVMRKSGFAELLADTSKTGSIWVENATPGYDLKGPKKWRGEEDEGQWFDDIEKASNAH</sequence>
<dbReference type="Gene3D" id="3.90.1590.10">
    <property type="entry name" value="glutathione-dependent formaldehyde- activating enzyme (gfa)"/>
    <property type="match status" value="1"/>
</dbReference>
<organism evidence="7 8">
    <name type="scientific">Elsinoe australis</name>
    <dbReference type="NCBI Taxonomy" id="40998"/>
    <lineage>
        <taxon>Eukaryota</taxon>
        <taxon>Fungi</taxon>
        <taxon>Dikarya</taxon>
        <taxon>Ascomycota</taxon>
        <taxon>Pezizomycotina</taxon>
        <taxon>Dothideomycetes</taxon>
        <taxon>Dothideomycetidae</taxon>
        <taxon>Myriangiales</taxon>
        <taxon>Elsinoaceae</taxon>
        <taxon>Elsinoe</taxon>
    </lineage>
</organism>
<reference evidence="7 8" key="1">
    <citation type="submission" date="2017-05" db="EMBL/GenBank/DDBJ databases">
        <title>Draft genome sequence of Elsinoe australis.</title>
        <authorList>
            <person name="Cheng Q."/>
        </authorList>
    </citation>
    <scope>NUCLEOTIDE SEQUENCE [LARGE SCALE GENOMIC DNA]</scope>
    <source>
        <strain evidence="7 8">NL1</strain>
    </source>
</reference>
<feature type="region of interest" description="Disordered" evidence="5">
    <location>
        <begin position="172"/>
        <end position="196"/>
    </location>
</feature>
<dbReference type="GO" id="GO:0016846">
    <property type="term" value="F:carbon-sulfur lyase activity"/>
    <property type="evidence" value="ECO:0007669"/>
    <property type="project" value="InterPro"/>
</dbReference>
<proteinExistence type="inferred from homology"/>
<evidence type="ECO:0000256" key="5">
    <source>
        <dbReference type="SAM" id="MobiDB-lite"/>
    </source>
</evidence>
<feature type="domain" description="CENP-V/GFA" evidence="6">
    <location>
        <begin position="10"/>
        <end position="137"/>
    </location>
</feature>
<evidence type="ECO:0000256" key="3">
    <source>
        <dbReference type="ARBA" id="ARBA00022833"/>
    </source>
</evidence>
<name>A0A2P7YDA2_9PEZI</name>
<evidence type="ECO:0000256" key="2">
    <source>
        <dbReference type="ARBA" id="ARBA00022723"/>
    </source>
</evidence>
<dbReference type="PANTHER" id="PTHR33337">
    <property type="entry name" value="GFA DOMAIN-CONTAINING PROTEIN"/>
    <property type="match status" value="1"/>
</dbReference>
<keyword evidence="3" id="KW-0862">Zinc</keyword>